<name>A0ABU0D1E0_9BACI</name>
<evidence type="ECO:0000256" key="3">
    <source>
        <dbReference type="PIRNR" id="PIRNR021362"/>
    </source>
</evidence>
<comment type="caution">
    <text evidence="4">The sequence shown here is derived from an EMBL/GenBank/DDBJ whole genome shotgun (WGS) entry which is preliminary data.</text>
</comment>
<dbReference type="InterPro" id="IPR010708">
    <property type="entry name" value="5'(3')-deoxyribonucleotidase"/>
</dbReference>
<dbReference type="PIRSF" id="PIRSF021362">
    <property type="entry name" value="UCP021362_HAD"/>
    <property type="match status" value="1"/>
</dbReference>
<organism evidence="4 5">
    <name type="scientific">Lederbergia wuyishanensis</name>
    <dbReference type="NCBI Taxonomy" id="1347903"/>
    <lineage>
        <taxon>Bacteria</taxon>
        <taxon>Bacillati</taxon>
        <taxon>Bacillota</taxon>
        <taxon>Bacilli</taxon>
        <taxon>Bacillales</taxon>
        <taxon>Bacillaceae</taxon>
        <taxon>Lederbergia</taxon>
    </lineage>
</organism>
<dbReference type="Gene3D" id="3.40.50.1000">
    <property type="entry name" value="HAD superfamily/HAD-like"/>
    <property type="match status" value="1"/>
</dbReference>
<sequence>MTAPLSYIKEFDFLMKRFGIDIDGTVTCPTSLIPYINKEYQLNITLDDLTEYELTECLKVDKDSFYKWFVKNEPIMYAESPLAEGAKPVLSKWVHEHELFFISARSQTLFDVTTTWFHTHEIQYHHIELVGSHDKVGTAKKYKIDLFFEDKHDNAVDISEELNIPVILFDTPYNRKPSPESVIRVHSWKEAEHWVDNWIKMEDEIKKDA</sequence>
<dbReference type="RefSeq" id="WP_244680402.1">
    <property type="nucleotide sequence ID" value="NZ_JALIRM010000001.1"/>
</dbReference>
<evidence type="ECO:0000313" key="5">
    <source>
        <dbReference type="Proteomes" id="UP001232343"/>
    </source>
</evidence>
<reference evidence="4 5" key="1">
    <citation type="submission" date="2023-07" db="EMBL/GenBank/DDBJ databases">
        <title>Genomic Encyclopedia of Type Strains, Phase IV (KMG-IV): sequencing the most valuable type-strain genomes for metagenomic binning, comparative biology and taxonomic classification.</title>
        <authorList>
            <person name="Goeker M."/>
        </authorList>
    </citation>
    <scope>NUCLEOTIDE SEQUENCE [LARGE SCALE GENOMIC DNA]</scope>
    <source>
        <strain evidence="4 5">DSM 27848</strain>
    </source>
</reference>
<keyword evidence="5" id="KW-1185">Reference proteome</keyword>
<protein>
    <recommendedName>
        <fullName evidence="3">Nucleotidase</fullName>
        <ecNumber evidence="3">3.1.3.-</ecNumber>
    </recommendedName>
</protein>
<evidence type="ECO:0000256" key="2">
    <source>
        <dbReference type="ARBA" id="ARBA00022801"/>
    </source>
</evidence>
<dbReference type="PANTHER" id="PTHR35134:SF2">
    <property type="entry name" value="NUCLEOTIDASE YQFW-RELATED"/>
    <property type="match status" value="1"/>
</dbReference>
<dbReference type="InterPro" id="IPR009206">
    <property type="entry name" value="Nucleotidase_putative"/>
</dbReference>
<accession>A0ABU0D1E0</accession>
<dbReference type="SUPFAM" id="SSF56784">
    <property type="entry name" value="HAD-like"/>
    <property type="match status" value="1"/>
</dbReference>
<evidence type="ECO:0000313" key="4">
    <source>
        <dbReference type="EMBL" id="MDQ0342227.1"/>
    </source>
</evidence>
<keyword evidence="2 3" id="KW-0378">Hydrolase</keyword>
<proteinExistence type="inferred from homology"/>
<dbReference type="Pfam" id="PF06941">
    <property type="entry name" value="NT5C"/>
    <property type="match status" value="1"/>
</dbReference>
<dbReference type="InterPro" id="IPR023214">
    <property type="entry name" value="HAD_sf"/>
</dbReference>
<dbReference type="PANTHER" id="PTHR35134">
    <property type="entry name" value="NUCLEOTIDASE YQFW-RELATED"/>
    <property type="match status" value="1"/>
</dbReference>
<dbReference type="EC" id="3.1.3.-" evidence="3"/>
<evidence type="ECO:0000256" key="1">
    <source>
        <dbReference type="ARBA" id="ARBA00009589"/>
    </source>
</evidence>
<dbReference type="EMBL" id="JAUSUO010000001">
    <property type="protein sequence ID" value="MDQ0342227.1"/>
    <property type="molecule type" value="Genomic_DNA"/>
</dbReference>
<comment type="similarity">
    <text evidence="1 3">Belongs to the 5'(3')-deoxyribonucleotidase family.</text>
</comment>
<dbReference type="InterPro" id="IPR036412">
    <property type="entry name" value="HAD-like_sf"/>
</dbReference>
<dbReference type="InterPro" id="IPR052419">
    <property type="entry name" value="5_3-deoxyribonucleotidase-like"/>
</dbReference>
<dbReference type="Proteomes" id="UP001232343">
    <property type="component" value="Unassembled WGS sequence"/>
</dbReference>
<gene>
    <name evidence="4" type="ORF">J2S14_001020</name>
</gene>